<gene>
    <name evidence="3" type="ORF">R70211_07638</name>
</gene>
<feature type="chain" id="PRO_5040251319" description="SsuA/THI5-like domain-containing protein" evidence="1">
    <location>
        <begin position="28"/>
        <end position="358"/>
    </location>
</feature>
<evidence type="ECO:0000259" key="2">
    <source>
        <dbReference type="Pfam" id="PF09084"/>
    </source>
</evidence>
<dbReference type="SUPFAM" id="SSF53850">
    <property type="entry name" value="Periplasmic binding protein-like II"/>
    <property type="match status" value="1"/>
</dbReference>
<name>A0A9N8R4G1_9BURK</name>
<dbReference type="InterPro" id="IPR015168">
    <property type="entry name" value="SsuA/THI5"/>
</dbReference>
<keyword evidence="1" id="KW-0732">Signal</keyword>
<keyword evidence="4" id="KW-1185">Reference proteome</keyword>
<evidence type="ECO:0000313" key="3">
    <source>
        <dbReference type="EMBL" id="CAE6968869.1"/>
    </source>
</evidence>
<dbReference type="Gene3D" id="3.40.190.10">
    <property type="entry name" value="Periplasmic binding protein-like II"/>
    <property type="match status" value="2"/>
</dbReference>
<evidence type="ECO:0000256" key="1">
    <source>
        <dbReference type="SAM" id="SignalP"/>
    </source>
</evidence>
<dbReference type="PANTHER" id="PTHR30024:SF21">
    <property type="entry name" value="ABC TRANSPORTER SUBSTRATE-BINDING PROTEIN"/>
    <property type="match status" value="1"/>
</dbReference>
<dbReference type="AlphaFoldDB" id="A0A9N8R4G1"/>
<protein>
    <recommendedName>
        <fullName evidence="2">SsuA/THI5-like domain-containing protein</fullName>
    </recommendedName>
</protein>
<dbReference type="EMBL" id="CAJNAS010000049">
    <property type="protein sequence ID" value="CAE6968869.1"/>
    <property type="molecule type" value="Genomic_DNA"/>
</dbReference>
<evidence type="ECO:0000313" key="4">
    <source>
        <dbReference type="Proteomes" id="UP000675121"/>
    </source>
</evidence>
<accession>A0A9N8R4G1</accession>
<dbReference type="Pfam" id="PF09084">
    <property type="entry name" value="NMT1"/>
    <property type="match status" value="1"/>
</dbReference>
<feature type="signal peptide" evidence="1">
    <location>
        <begin position="1"/>
        <end position="27"/>
    </location>
</feature>
<organism evidence="3 4">
    <name type="scientific">Paraburkholderia domus</name>
    <dbReference type="NCBI Taxonomy" id="2793075"/>
    <lineage>
        <taxon>Bacteria</taxon>
        <taxon>Pseudomonadati</taxon>
        <taxon>Pseudomonadota</taxon>
        <taxon>Betaproteobacteria</taxon>
        <taxon>Burkholderiales</taxon>
        <taxon>Burkholderiaceae</taxon>
        <taxon>Paraburkholderia</taxon>
    </lineage>
</organism>
<dbReference type="RefSeq" id="WP_201084348.1">
    <property type="nucleotide sequence ID" value="NZ_CAJNAS010000049.1"/>
</dbReference>
<dbReference type="Proteomes" id="UP000675121">
    <property type="component" value="Unassembled WGS sequence"/>
</dbReference>
<comment type="caution">
    <text evidence="3">The sequence shown here is derived from an EMBL/GenBank/DDBJ whole genome shotgun (WGS) entry which is preliminary data.</text>
</comment>
<feature type="domain" description="SsuA/THI5-like" evidence="2">
    <location>
        <begin position="64"/>
        <end position="255"/>
    </location>
</feature>
<reference evidence="3" key="1">
    <citation type="submission" date="2021-02" db="EMBL/GenBank/DDBJ databases">
        <authorList>
            <person name="Vanwijnsberghe S."/>
        </authorList>
    </citation>
    <scope>NUCLEOTIDE SEQUENCE</scope>
    <source>
        <strain evidence="3">R-70211</strain>
    </source>
</reference>
<sequence>MNLSIKWAKPLLLVALTWLLAAPGFVAAQTVIRIAVPDISAGPKPAGGGVVDVIYVNKLLDKEFAKDGVEVRWTFFKGAGPAINEALANHQVDLAFLGDLAGVIGRANGLDTRLIAALGRDINGFLAVVPGQGVTDLNALKGKQVAVFRGTALQLSFDSVLRAQGLSERDFRVVNLDLNAAAAALAARRIDALWGSSGVFVLRDKGLADVPVSTQGKQGVGTLKAGLVASADFLKAHPELATRVVRTVVQASQWLSDKHNLDAYIALEQSQANVPATVWRNELASSDPAVTFSPLLDTYFVDAFKRDVDTAKQQGLIRRPFDVDQWVDRTYLTQALRELNLTNHWQAYRAYGQADKSI</sequence>
<proteinExistence type="predicted"/>
<dbReference type="PANTHER" id="PTHR30024">
    <property type="entry name" value="ALIPHATIC SULFONATES-BINDING PROTEIN-RELATED"/>
    <property type="match status" value="1"/>
</dbReference>